<dbReference type="Gene3D" id="3.40.50.10490">
    <property type="entry name" value="Glucose-6-phosphate isomerase like protein, domain 1"/>
    <property type="match status" value="3"/>
</dbReference>
<dbReference type="NCBIfam" id="NF002881">
    <property type="entry name" value="PRK03343.1"/>
    <property type="match status" value="1"/>
</dbReference>
<comment type="function">
    <text evidence="1 11">Transaldolase is important for the balance of metabolites in the pentose-phosphate pathway.</text>
</comment>
<comment type="similarity">
    <text evidence="12">Belongs to the GPI family.</text>
</comment>
<dbReference type="GO" id="GO:0006096">
    <property type="term" value="P:glycolytic process"/>
    <property type="evidence" value="ECO:0007669"/>
    <property type="project" value="UniProtKB-KW"/>
</dbReference>
<dbReference type="InterPro" id="IPR035476">
    <property type="entry name" value="SIS_PGI_1"/>
</dbReference>
<accession>A0A9X2PWT6</accession>
<dbReference type="GO" id="GO:0097367">
    <property type="term" value="F:carbohydrate derivative binding"/>
    <property type="evidence" value="ECO:0007669"/>
    <property type="project" value="InterPro"/>
</dbReference>
<dbReference type="EMBL" id="JANUAU010000007">
    <property type="protein sequence ID" value="MCS3678320.1"/>
    <property type="molecule type" value="Genomic_DNA"/>
</dbReference>
<dbReference type="RefSeq" id="WP_259080555.1">
    <property type="nucleotide sequence ID" value="NZ_JANUAU010000007.1"/>
</dbReference>
<dbReference type="NCBIfam" id="TIGR00876">
    <property type="entry name" value="tal_mycobact"/>
    <property type="match status" value="1"/>
</dbReference>
<dbReference type="InterPro" id="IPR004732">
    <property type="entry name" value="Transaldolase_2"/>
</dbReference>
<evidence type="ECO:0000256" key="2">
    <source>
        <dbReference type="ARBA" id="ARBA00004496"/>
    </source>
</evidence>
<dbReference type="CDD" id="cd00955">
    <property type="entry name" value="Transaldolase_like"/>
    <property type="match status" value="1"/>
</dbReference>
<comment type="pathway">
    <text evidence="12">Carbohydrate degradation; glycolysis; D-glyceraldehyde 3-phosphate and glycerone phosphate from D-glucose: step 2/4.</text>
</comment>
<dbReference type="GO" id="GO:0005737">
    <property type="term" value="C:cytoplasm"/>
    <property type="evidence" value="ECO:0007669"/>
    <property type="project" value="UniProtKB-SubCell"/>
</dbReference>
<organism evidence="13 14">
    <name type="scientific">Salinibacter ruber</name>
    <dbReference type="NCBI Taxonomy" id="146919"/>
    <lineage>
        <taxon>Bacteria</taxon>
        <taxon>Pseudomonadati</taxon>
        <taxon>Rhodothermota</taxon>
        <taxon>Rhodothermia</taxon>
        <taxon>Rhodothermales</taxon>
        <taxon>Salinibacteraceae</taxon>
        <taxon>Salinibacter</taxon>
    </lineage>
</organism>
<feature type="active site" description="Schiff-base intermediate with substrate" evidence="11">
    <location>
        <position position="147"/>
    </location>
</feature>
<evidence type="ECO:0000256" key="11">
    <source>
        <dbReference type="HAMAP-Rule" id="MF_00493"/>
    </source>
</evidence>
<dbReference type="InterPro" id="IPR001585">
    <property type="entry name" value="TAL/FSA"/>
</dbReference>
<comment type="caution">
    <text evidence="13">The sequence shown here is derived from an EMBL/GenBank/DDBJ whole genome shotgun (WGS) entry which is preliminary data.</text>
</comment>
<sequence length="920" mass="100544">MPTAQTADTPTRAVRAEGQSLWLDYIRRSLMESGQLERLVEEDALRGLTSNPAIFEKAIGGSSEYDDAITAFLTEDPSMDAATIYERLAVEDIRRAADTLRPVYEETGVDGVVSLEVSPHLAHDTEGTIEEARRLWDAVGRSNLMIKVPATEEGIPAIEQLLSEGINVNVTLMFSLGHYEKVAQAYLRGLRRADDPSGIVSVASFFVSRVAREVDTRLDERGLTDAVDFDGSDVAIANARMAYRRFEEIFHGDDFADLREQGAFVQRPLWASTSTKDPTRSDVLYVESLIGEQTVNTIPPDTLDAFRDHGTVAGQTVTDDLDRAEAVLRRLDEVGIDLDDVTETLQARGVEKFATPFDDLMDVLEEKREEITAHLPDPISLHLHEHETAVAERLDAWREDDFACRMWRRDPTLWADEDTPELTNRLGWLDLPESMQEQAEEITAFADSVTGDFDDVVVLGMGGSSLAPDVFGKVFDPADGCPDVTVLDSTHPDAVTALADDLALERTLFVVASKSGTTTETLSFFRYFWDRVSGLTDTPGDHFVANTDPGSNLEEIAEDRDFRAVFRAPTDVGGRYSALTPFGLVPAALMGVDIEQLLDRAWAAEAGSDFCVEAPNNSGLELGAALGELATAGRDKVTFVTSPTLEAFPAWQEQLIAESTGKDDTGIVPVADEPLAGPGAYGEDRVFVYFYLHGEQDRDTIKTLSALDEAGHPVISVRLDDRYDLAREMYRWEMGVAAAGAVLGIHPFNQPNVEAAKRLAREAMQAENGADSDTHTVAADDHDVLEQELADWLDAADETGYLGVQAYLPPSDETTAALTDLVTALRDTTGCATTLGYGPRFLHSTGQLHKGGPPNGLFLQLVDTPDATGPVPETDYTFEELIAAQATGDHQALREADRTVLRVRVDDDSLGDLAEAIRAR</sequence>
<evidence type="ECO:0000256" key="3">
    <source>
        <dbReference type="ARBA" id="ARBA00004857"/>
    </source>
</evidence>
<dbReference type="Pfam" id="PF00923">
    <property type="entry name" value="TAL_FSA"/>
    <property type="match status" value="1"/>
</dbReference>
<evidence type="ECO:0000313" key="14">
    <source>
        <dbReference type="Proteomes" id="UP001155027"/>
    </source>
</evidence>
<keyword evidence="12 13" id="KW-0413">Isomerase</keyword>
<evidence type="ECO:0000256" key="10">
    <source>
        <dbReference type="ARBA" id="ARBA00048810"/>
    </source>
</evidence>
<keyword evidence="9 11" id="KW-0704">Schiff base</keyword>
<evidence type="ECO:0000256" key="4">
    <source>
        <dbReference type="ARBA" id="ARBA00008426"/>
    </source>
</evidence>
<comment type="similarity">
    <text evidence="4 11">Belongs to the transaldolase family. Type 2 subfamily.</text>
</comment>
<keyword evidence="6 11" id="KW-0963">Cytoplasm</keyword>
<dbReference type="HAMAP" id="MF_00493">
    <property type="entry name" value="Transaldolase_2"/>
    <property type="match status" value="1"/>
</dbReference>
<dbReference type="CDD" id="cd05798">
    <property type="entry name" value="SIS_TAL_PGI"/>
    <property type="match status" value="1"/>
</dbReference>
<dbReference type="Proteomes" id="UP001155027">
    <property type="component" value="Unassembled WGS sequence"/>
</dbReference>
<dbReference type="InterPro" id="IPR013785">
    <property type="entry name" value="Aldolase_TIM"/>
</dbReference>
<comment type="catalytic activity">
    <reaction evidence="10 11">
        <text>D-sedoheptulose 7-phosphate + D-glyceraldehyde 3-phosphate = D-erythrose 4-phosphate + beta-D-fructose 6-phosphate</text>
        <dbReference type="Rhea" id="RHEA:17053"/>
        <dbReference type="ChEBI" id="CHEBI:16897"/>
        <dbReference type="ChEBI" id="CHEBI:57483"/>
        <dbReference type="ChEBI" id="CHEBI:57634"/>
        <dbReference type="ChEBI" id="CHEBI:59776"/>
        <dbReference type="EC" id="2.2.1.2"/>
    </reaction>
</comment>
<dbReference type="GO" id="GO:0006094">
    <property type="term" value="P:gluconeogenesis"/>
    <property type="evidence" value="ECO:0007669"/>
    <property type="project" value="UniProtKB-KW"/>
</dbReference>
<dbReference type="Gene3D" id="3.20.20.70">
    <property type="entry name" value="Aldolase class I"/>
    <property type="match status" value="1"/>
</dbReference>
<evidence type="ECO:0000256" key="6">
    <source>
        <dbReference type="ARBA" id="ARBA00022490"/>
    </source>
</evidence>
<keyword evidence="7 11" id="KW-0808">Transferase</keyword>
<dbReference type="GO" id="GO:0006098">
    <property type="term" value="P:pentose-phosphate shunt"/>
    <property type="evidence" value="ECO:0007669"/>
    <property type="project" value="UniProtKB-UniRule"/>
</dbReference>
<protein>
    <recommendedName>
        <fullName evidence="5 11">Transaldolase</fullName>
        <ecNumber evidence="5 11">2.2.1.2</ecNumber>
    </recommendedName>
</protein>
<keyword evidence="12" id="KW-0324">Glycolysis</keyword>
<dbReference type="PROSITE" id="PS51463">
    <property type="entry name" value="P_GLUCOSE_ISOMERASE_3"/>
    <property type="match status" value="1"/>
</dbReference>
<dbReference type="InterPro" id="IPR018225">
    <property type="entry name" value="Transaldolase_AS"/>
</dbReference>
<evidence type="ECO:0000256" key="12">
    <source>
        <dbReference type="RuleBase" id="RU000612"/>
    </source>
</evidence>
<gene>
    <name evidence="11" type="primary">tal</name>
    <name evidence="13" type="ORF">GGP71_002251</name>
</gene>
<dbReference type="InterPro" id="IPR046348">
    <property type="entry name" value="SIS_dom_sf"/>
</dbReference>
<dbReference type="SUPFAM" id="SSF53697">
    <property type="entry name" value="SIS domain"/>
    <property type="match status" value="1"/>
</dbReference>
<comment type="subcellular location">
    <subcellularLocation>
        <location evidence="2 11">Cytoplasm</location>
    </subcellularLocation>
</comment>
<evidence type="ECO:0000256" key="9">
    <source>
        <dbReference type="ARBA" id="ARBA00023270"/>
    </source>
</evidence>
<dbReference type="PANTHER" id="PTHR10683:SF31">
    <property type="entry name" value="TRANSALDOLASE"/>
    <property type="match status" value="1"/>
</dbReference>
<proteinExistence type="inferred from homology"/>
<dbReference type="NCBIfam" id="NF007080">
    <property type="entry name" value="PRK09533.1"/>
    <property type="match status" value="1"/>
</dbReference>
<evidence type="ECO:0000256" key="8">
    <source>
        <dbReference type="ARBA" id="ARBA00023126"/>
    </source>
</evidence>
<dbReference type="EC" id="2.2.1.2" evidence="5 11"/>
<dbReference type="PANTHER" id="PTHR10683">
    <property type="entry name" value="TRANSALDOLASE"/>
    <property type="match status" value="1"/>
</dbReference>
<dbReference type="InterPro" id="IPR001672">
    <property type="entry name" value="G6P_Isomerase"/>
</dbReference>
<dbReference type="SUPFAM" id="SSF51569">
    <property type="entry name" value="Aldolase"/>
    <property type="match status" value="1"/>
</dbReference>
<dbReference type="PROSITE" id="PS00958">
    <property type="entry name" value="TRANSALDOLASE_2"/>
    <property type="match status" value="1"/>
</dbReference>
<dbReference type="GO" id="GO:0004801">
    <property type="term" value="F:transaldolase activity"/>
    <property type="evidence" value="ECO:0007669"/>
    <property type="project" value="UniProtKB-UniRule"/>
</dbReference>
<dbReference type="GO" id="GO:0004347">
    <property type="term" value="F:glucose-6-phosphate isomerase activity"/>
    <property type="evidence" value="ECO:0007669"/>
    <property type="project" value="UniProtKB-EC"/>
</dbReference>
<comment type="pathway">
    <text evidence="3 11">Carbohydrate degradation; pentose phosphate pathway; D-glyceraldehyde 3-phosphate and beta-D-fructose 6-phosphate from D-ribose 5-phosphate and D-xylulose 5-phosphate (non-oxidative stage): step 2/3.</text>
</comment>
<dbReference type="Pfam" id="PF00342">
    <property type="entry name" value="PGI"/>
    <property type="match status" value="1"/>
</dbReference>
<comment type="catalytic activity">
    <reaction evidence="12">
        <text>alpha-D-glucose 6-phosphate = beta-D-fructose 6-phosphate</text>
        <dbReference type="Rhea" id="RHEA:11816"/>
        <dbReference type="ChEBI" id="CHEBI:57634"/>
        <dbReference type="ChEBI" id="CHEBI:58225"/>
        <dbReference type="EC" id="5.3.1.9"/>
    </reaction>
</comment>
<keyword evidence="8 11" id="KW-0570">Pentose shunt</keyword>
<keyword evidence="12" id="KW-0312">Gluconeogenesis</keyword>
<evidence type="ECO:0000256" key="1">
    <source>
        <dbReference type="ARBA" id="ARBA00003518"/>
    </source>
</evidence>
<evidence type="ECO:0000313" key="13">
    <source>
        <dbReference type="EMBL" id="MCS3678320.1"/>
    </source>
</evidence>
<name>A0A9X2PWT6_9BACT</name>
<dbReference type="AlphaFoldDB" id="A0A9X2PWT6"/>
<reference evidence="13" key="1">
    <citation type="submission" date="2022-08" db="EMBL/GenBank/DDBJ databases">
        <title>Genomic Encyclopedia of Type Strains, Phase V (KMG-V): Genome sequencing to study the core and pangenomes of soil and plant-associated prokaryotes.</title>
        <authorList>
            <person name="Whitman W."/>
        </authorList>
    </citation>
    <scope>NUCLEOTIDE SEQUENCE</scope>
    <source>
        <strain evidence="13">0</strain>
    </source>
</reference>
<evidence type="ECO:0000256" key="7">
    <source>
        <dbReference type="ARBA" id="ARBA00022679"/>
    </source>
</evidence>
<dbReference type="PRINTS" id="PR00662">
    <property type="entry name" value="G6PISOMERASE"/>
</dbReference>
<evidence type="ECO:0000256" key="5">
    <source>
        <dbReference type="ARBA" id="ARBA00013151"/>
    </source>
</evidence>
<dbReference type="CDD" id="cd05015">
    <property type="entry name" value="SIS_PGI_1"/>
    <property type="match status" value="1"/>
</dbReference>